<sequence>MAWRFQSSRYDGTPDDEQFWHDELIFALELWSTLMAVHESDREDLMKEATALRRRCELSLPNDDNTVIAGFREDGRFSLFFGADPAFHFDVVGRLRRGFCSGDLYRTQGNTLARLTRHREAEKSLLLRHDLTREELATFLETMDQRLIHLHECLQGDCVELIQQIPATPSLIPDIMAALTLIGSSVERLAPAIKG</sequence>
<accession>A0A517ZM74</accession>
<dbReference type="KEGG" id="sdyn:Mal52_20590"/>
<organism evidence="1 2">
    <name type="scientific">Symmachiella dynata</name>
    <dbReference type="NCBI Taxonomy" id="2527995"/>
    <lineage>
        <taxon>Bacteria</taxon>
        <taxon>Pseudomonadati</taxon>
        <taxon>Planctomycetota</taxon>
        <taxon>Planctomycetia</taxon>
        <taxon>Planctomycetales</taxon>
        <taxon>Planctomycetaceae</taxon>
        <taxon>Symmachiella</taxon>
    </lineage>
</organism>
<keyword evidence="2" id="KW-1185">Reference proteome</keyword>
<dbReference type="Proteomes" id="UP000319383">
    <property type="component" value="Chromosome"/>
</dbReference>
<protein>
    <submittedName>
        <fullName evidence="1">Uncharacterized protein</fullName>
    </submittedName>
</protein>
<evidence type="ECO:0000313" key="1">
    <source>
        <dbReference type="EMBL" id="QDU43583.1"/>
    </source>
</evidence>
<reference evidence="1 2" key="1">
    <citation type="submission" date="2019-02" db="EMBL/GenBank/DDBJ databases">
        <title>Deep-cultivation of Planctomycetes and their phenomic and genomic characterization uncovers novel biology.</title>
        <authorList>
            <person name="Wiegand S."/>
            <person name="Jogler M."/>
            <person name="Boedeker C."/>
            <person name="Pinto D."/>
            <person name="Vollmers J."/>
            <person name="Rivas-Marin E."/>
            <person name="Kohn T."/>
            <person name="Peeters S.H."/>
            <person name="Heuer A."/>
            <person name="Rast P."/>
            <person name="Oberbeckmann S."/>
            <person name="Bunk B."/>
            <person name="Jeske O."/>
            <person name="Meyerdierks A."/>
            <person name="Storesund J.E."/>
            <person name="Kallscheuer N."/>
            <person name="Luecker S."/>
            <person name="Lage O.M."/>
            <person name="Pohl T."/>
            <person name="Merkel B.J."/>
            <person name="Hornburger P."/>
            <person name="Mueller R.-W."/>
            <person name="Bruemmer F."/>
            <person name="Labrenz M."/>
            <person name="Spormann A.M."/>
            <person name="Op den Camp H."/>
            <person name="Overmann J."/>
            <person name="Amann R."/>
            <person name="Jetten M.S.M."/>
            <person name="Mascher T."/>
            <person name="Medema M.H."/>
            <person name="Devos D.P."/>
            <person name="Kaster A.-K."/>
            <person name="Ovreas L."/>
            <person name="Rohde M."/>
            <person name="Galperin M.Y."/>
            <person name="Jogler C."/>
        </authorList>
    </citation>
    <scope>NUCLEOTIDE SEQUENCE [LARGE SCALE GENOMIC DNA]</scope>
    <source>
        <strain evidence="1 2">Mal52</strain>
    </source>
</reference>
<gene>
    <name evidence="1" type="ORF">Mal52_20590</name>
</gene>
<evidence type="ECO:0000313" key="2">
    <source>
        <dbReference type="Proteomes" id="UP000319383"/>
    </source>
</evidence>
<name>A0A517ZM74_9PLAN</name>
<dbReference type="EMBL" id="CP036276">
    <property type="protein sequence ID" value="QDU43583.1"/>
    <property type="molecule type" value="Genomic_DNA"/>
</dbReference>
<dbReference type="AlphaFoldDB" id="A0A517ZM74"/>
<proteinExistence type="predicted"/>